<organism evidence="5">
    <name type="scientific">Thiothrix fructosivorans</name>
    <dbReference type="NCBI Taxonomy" id="111770"/>
    <lineage>
        <taxon>Bacteria</taxon>
        <taxon>Pseudomonadati</taxon>
        <taxon>Pseudomonadota</taxon>
        <taxon>Gammaproteobacteria</taxon>
        <taxon>Thiotrichales</taxon>
        <taxon>Thiotrichaceae</taxon>
        <taxon>Thiothrix</taxon>
    </lineage>
</organism>
<dbReference type="Gene3D" id="3.40.50.12780">
    <property type="entry name" value="N-terminal domain of ligase-like"/>
    <property type="match status" value="1"/>
</dbReference>
<feature type="domain" description="AMP-dependent synthetase/ligase" evidence="3">
    <location>
        <begin position="40"/>
        <end position="405"/>
    </location>
</feature>
<dbReference type="Pfam" id="PF23562">
    <property type="entry name" value="AMP-binding_C_3"/>
    <property type="match status" value="1"/>
</dbReference>
<dbReference type="GO" id="GO:0004467">
    <property type="term" value="F:long-chain fatty acid-CoA ligase activity"/>
    <property type="evidence" value="ECO:0007669"/>
    <property type="project" value="TreeGrafter"/>
</dbReference>
<sequence>MKYSVFHYGKPSCAVMHTLPHILYQRSKDLTTTPCIYVDGKPVLSWAEYADAAFGIALGLRALDIKPGQRVAMLCENSADWAKVQLGIYAAGMISVPILPSSSDNMIERIIKMAEPQALLVDAVQMSRVIAMREKGVTSAPLFCLNGSQPGVLGLADLYQKPTDAQMQQLLSEINEKTPCLISYTSGSTGDPKGVYKNHLITTVNHGPCDVNGQLVPAQPEQMAGIILSLNHGMGQGLFYRALAQGYSIGLTERPEPEISLAHLAAMAPTIIWVVPRVIKRLVAEFDEQHPEWLQEWEAQYAAGKRRGSPEMASLHQRMQAAFGGRLLQIHSSGSQTPPALFKRCTEIGLELWEFYGVTETGIVSEGSPSGVPGMTGMPVPGIELRFEDDGELLVRGPGISLGYYQNEAATHEMIDADGWCKTGDFVVFKPEGLHIAGRKKDIFNTSEGSNIYPTRIEGILEELPLVAEAVLLGDRRPFIAALIVPDVSKAVQELGRELTEADYAEGGELHQVLMRSIARINDGLEPYECIHKIVLLQTPFLPTVRSQVGGISKTRVRRDLVDQFYQTDIQQIYEVV</sequence>
<keyword evidence="6" id="KW-1185">Reference proteome</keyword>
<keyword evidence="1" id="KW-0547">Nucleotide-binding</keyword>
<reference evidence="4 6" key="1">
    <citation type="submission" date="2021-03" db="EMBL/GenBank/DDBJ databases">
        <title>Draft genome and methylome analysis of Thiotrix fructosivoruns ATCC 49748.</title>
        <authorList>
            <person name="Fomenkov A."/>
            <person name="Grabovich M.Y."/>
            <person name="Roberts R.J."/>
        </authorList>
    </citation>
    <scope>NUCLEOTIDE SEQUENCE [LARGE SCALE GENOMIC DNA]</scope>
    <source>
        <strain evidence="4 6">ATCC 49748</strain>
    </source>
</reference>
<reference evidence="5" key="2">
    <citation type="submission" date="2021-04" db="EMBL/GenBank/DDBJ databases">
        <title>Complete Genome and methylome analysis of Thiothrix fructosivorans ATCC 49748.</title>
        <authorList>
            <person name="Fomenkov A."/>
            <person name="Sun L."/>
            <person name="Vincze T."/>
            <person name="Grabovich M.Y."/>
            <person name="Roberts R.J."/>
        </authorList>
    </citation>
    <scope>NUCLEOTIDE SEQUENCE</scope>
    <source>
        <strain evidence="5">ATCC 49748</strain>
    </source>
</reference>
<evidence type="ECO:0000256" key="2">
    <source>
        <dbReference type="ARBA" id="ARBA00022840"/>
    </source>
</evidence>
<proteinExistence type="predicted"/>
<dbReference type="AlphaFoldDB" id="A0A8B0SJS0"/>
<dbReference type="EMBL" id="CP072748">
    <property type="protein sequence ID" value="QTX10017.1"/>
    <property type="molecule type" value="Genomic_DNA"/>
</dbReference>
<dbReference type="PANTHER" id="PTHR43272:SF33">
    <property type="entry name" value="AMP-BINDING DOMAIN-CONTAINING PROTEIN-RELATED"/>
    <property type="match status" value="1"/>
</dbReference>
<evidence type="ECO:0000259" key="3">
    <source>
        <dbReference type="Pfam" id="PF00501"/>
    </source>
</evidence>
<dbReference type="Proteomes" id="UP000664466">
    <property type="component" value="Unassembled WGS sequence"/>
</dbReference>
<protein>
    <submittedName>
        <fullName evidence="5">AMP-binding protein</fullName>
    </submittedName>
</protein>
<evidence type="ECO:0000313" key="5">
    <source>
        <dbReference type="EMBL" id="QTX10017.1"/>
    </source>
</evidence>
<evidence type="ECO:0000256" key="1">
    <source>
        <dbReference type="ARBA" id="ARBA00022741"/>
    </source>
</evidence>
<name>A0A8B0SJS0_9GAMM</name>
<dbReference type="InterPro" id="IPR042099">
    <property type="entry name" value="ANL_N_sf"/>
</dbReference>
<dbReference type="InterPro" id="IPR020845">
    <property type="entry name" value="AMP-binding_CS"/>
</dbReference>
<dbReference type="InterPro" id="IPR000873">
    <property type="entry name" value="AMP-dep_synth/lig_dom"/>
</dbReference>
<dbReference type="GO" id="GO:0005524">
    <property type="term" value="F:ATP binding"/>
    <property type="evidence" value="ECO:0007669"/>
    <property type="project" value="UniProtKB-KW"/>
</dbReference>
<dbReference type="GO" id="GO:0016020">
    <property type="term" value="C:membrane"/>
    <property type="evidence" value="ECO:0007669"/>
    <property type="project" value="TreeGrafter"/>
</dbReference>
<evidence type="ECO:0000313" key="4">
    <source>
        <dbReference type="EMBL" id="MBO0615232.1"/>
    </source>
</evidence>
<dbReference type="Pfam" id="PF00501">
    <property type="entry name" value="AMP-binding"/>
    <property type="match status" value="1"/>
</dbReference>
<dbReference type="PROSITE" id="PS00455">
    <property type="entry name" value="AMP_BINDING"/>
    <property type="match status" value="1"/>
</dbReference>
<dbReference type="EMBL" id="JAFMPM010000008">
    <property type="protein sequence ID" value="MBO0615232.1"/>
    <property type="molecule type" value="Genomic_DNA"/>
</dbReference>
<keyword evidence="2" id="KW-0067">ATP-binding</keyword>
<gene>
    <name evidence="5" type="ORF">J1836_015630</name>
    <name evidence="4" type="ORF">J1836_20245</name>
</gene>
<dbReference type="SUPFAM" id="SSF56801">
    <property type="entry name" value="Acetyl-CoA synthetase-like"/>
    <property type="match status" value="1"/>
</dbReference>
<dbReference type="RefSeq" id="WP_207252955.1">
    <property type="nucleotide sequence ID" value="NZ_JAFMPM010000008.1"/>
</dbReference>
<accession>A0A8B0SJS0</accession>
<dbReference type="PANTHER" id="PTHR43272">
    <property type="entry name" value="LONG-CHAIN-FATTY-ACID--COA LIGASE"/>
    <property type="match status" value="1"/>
</dbReference>
<evidence type="ECO:0000313" key="6">
    <source>
        <dbReference type="Proteomes" id="UP000664466"/>
    </source>
</evidence>